<accession>A0ABU3GVK8</accession>
<dbReference type="RefSeq" id="WP_311951110.1">
    <property type="nucleotide sequence ID" value="NZ_JAVLVU010000001.1"/>
</dbReference>
<dbReference type="EMBL" id="JAVLVU010000001">
    <property type="protein sequence ID" value="MDT3403804.1"/>
    <property type="molecule type" value="Genomic_DNA"/>
</dbReference>
<sequence length="293" mass="32961">MKTIQLFIPAIILLLLTAAFVGGEVSMTVNRETTIDSLGACQGISYQKGRVFLYGDREVGMIREYQLQHDSLVYMNKEYKLTEKGQDVIGHPTGIAFNGGNKVFIGNSVRLNPEGTQWKAVIYHVNWNGLLKTGTLDGNLLKTIDDDACIQGTRPEYVKYKGKWYVATADYGNHGNEVRLYDPEKLANCSKTSEQGVLYKKFTCTPWVQNLHWVADKGVLILIQNQIEGHKWRFTYVNFEASVNSGKMQVIKQIEVNQKADELEGFTFLDNNNKGIAVSSARKNNVSYTATAW</sequence>
<evidence type="ECO:0000313" key="2">
    <source>
        <dbReference type="Proteomes" id="UP001258315"/>
    </source>
</evidence>
<organism evidence="1 2">
    <name type="scientific">Mucilaginibacter terrae</name>
    <dbReference type="NCBI Taxonomy" id="1955052"/>
    <lineage>
        <taxon>Bacteria</taxon>
        <taxon>Pseudomonadati</taxon>
        <taxon>Bacteroidota</taxon>
        <taxon>Sphingobacteriia</taxon>
        <taxon>Sphingobacteriales</taxon>
        <taxon>Sphingobacteriaceae</taxon>
        <taxon>Mucilaginibacter</taxon>
    </lineage>
</organism>
<gene>
    <name evidence="1" type="ORF">QE417_002876</name>
</gene>
<evidence type="ECO:0000313" key="1">
    <source>
        <dbReference type="EMBL" id="MDT3403804.1"/>
    </source>
</evidence>
<proteinExistence type="predicted"/>
<reference evidence="2" key="1">
    <citation type="submission" date="2023-07" db="EMBL/GenBank/DDBJ databases">
        <title>Functional and genomic diversity of the sorghum phyllosphere microbiome.</title>
        <authorList>
            <person name="Shade A."/>
        </authorList>
    </citation>
    <scope>NUCLEOTIDE SEQUENCE [LARGE SCALE GENOMIC DNA]</scope>
    <source>
        <strain evidence="2">SORGH_AS_0422</strain>
    </source>
</reference>
<name>A0ABU3GVK8_9SPHI</name>
<keyword evidence="2" id="KW-1185">Reference proteome</keyword>
<dbReference type="Proteomes" id="UP001258315">
    <property type="component" value="Unassembled WGS sequence"/>
</dbReference>
<protein>
    <submittedName>
        <fullName evidence="1">Uncharacterized protein</fullName>
    </submittedName>
</protein>
<comment type="caution">
    <text evidence="1">The sequence shown here is derived from an EMBL/GenBank/DDBJ whole genome shotgun (WGS) entry which is preliminary data.</text>
</comment>